<dbReference type="RefSeq" id="WP_271636822.1">
    <property type="nucleotide sequence ID" value="NZ_CP094970.1"/>
</dbReference>
<dbReference type="PANTHER" id="PTHR35908:SF1">
    <property type="entry name" value="CONSERVED PROTEIN"/>
    <property type="match status" value="1"/>
</dbReference>
<accession>A0AA46TM73</accession>
<dbReference type="AlphaFoldDB" id="A0AA46TM73"/>
<gene>
    <name evidence="2" type="ORF">L0C25_11445</name>
</gene>
<dbReference type="InterPro" id="IPR041581">
    <property type="entry name" value="Glyoxalase_6"/>
</dbReference>
<dbReference type="Pfam" id="PF18029">
    <property type="entry name" value="Glyoxalase_6"/>
    <property type="match status" value="1"/>
</dbReference>
<dbReference type="EMBL" id="CP094970">
    <property type="protein sequence ID" value="UYM07861.1"/>
    <property type="molecule type" value="Genomic_DNA"/>
</dbReference>
<feature type="domain" description="Glyoxalase-like" evidence="1">
    <location>
        <begin position="15"/>
        <end position="153"/>
    </location>
</feature>
<evidence type="ECO:0000313" key="2">
    <source>
        <dbReference type="EMBL" id="UYM07861.1"/>
    </source>
</evidence>
<sequence length="153" mass="16756">MTSTDDTATLPALGMTLDCADPVGQARFWSLALGYVEAPPPAGWDTWEAFLVDHDVPREEWDDGAVITDPDGVRPGLSLLKVPEPKRAKNRLHLDLKVSGGRHVDADERTRRIDAKVDELLAAGATVFERYSTAGTLDHVSMLDPEDNEFCVV</sequence>
<evidence type="ECO:0000313" key="3">
    <source>
        <dbReference type="Proteomes" id="UP001164390"/>
    </source>
</evidence>
<dbReference type="Gene3D" id="3.10.180.10">
    <property type="entry name" value="2,3-Dihydroxybiphenyl 1,2-Dioxygenase, domain 1"/>
    <property type="match status" value="1"/>
</dbReference>
<dbReference type="InterPro" id="IPR029068">
    <property type="entry name" value="Glyas_Bleomycin-R_OHBP_Dase"/>
</dbReference>
<reference evidence="2" key="1">
    <citation type="submission" date="2022-01" db="EMBL/GenBank/DDBJ databases">
        <title>Nocardioidaceae gen. sp. A5X3R13.</title>
        <authorList>
            <person name="Lopez Marin M.A."/>
            <person name="Uhlik O."/>
        </authorList>
    </citation>
    <scope>NUCLEOTIDE SEQUENCE</scope>
    <source>
        <strain evidence="2">A5X3R13</strain>
    </source>
</reference>
<dbReference type="SUPFAM" id="SSF54593">
    <property type="entry name" value="Glyoxalase/Bleomycin resistance protein/Dihydroxybiphenyl dioxygenase"/>
    <property type="match status" value="1"/>
</dbReference>
<evidence type="ECO:0000259" key="1">
    <source>
        <dbReference type="Pfam" id="PF18029"/>
    </source>
</evidence>
<dbReference type="PANTHER" id="PTHR35908">
    <property type="entry name" value="HYPOTHETICAL FUSION PROTEIN"/>
    <property type="match status" value="1"/>
</dbReference>
<dbReference type="Proteomes" id="UP001164390">
    <property type="component" value="Chromosome"/>
</dbReference>
<keyword evidence="3" id="KW-1185">Reference proteome</keyword>
<protein>
    <submittedName>
        <fullName evidence="2">VOC family protein</fullName>
    </submittedName>
</protein>
<proteinExistence type="predicted"/>
<dbReference type="KEGG" id="sgrg:L0C25_11445"/>
<name>A0AA46TM73_9ACTN</name>
<organism evidence="2 3">
    <name type="scientific">Solicola gregarius</name>
    <dbReference type="NCBI Taxonomy" id="2908642"/>
    <lineage>
        <taxon>Bacteria</taxon>
        <taxon>Bacillati</taxon>
        <taxon>Actinomycetota</taxon>
        <taxon>Actinomycetes</taxon>
        <taxon>Propionibacteriales</taxon>
        <taxon>Nocardioidaceae</taxon>
        <taxon>Solicola</taxon>
    </lineage>
</organism>